<dbReference type="Proteomes" id="UP001595704">
    <property type="component" value="Unassembled WGS sequence"/>
</dbReference>
<protein>
    <submittedName>
        <fullName evidence="1">Head-tail adaptor protein</fullName>
    </submittedName>
</protein>
<proteinExistence type="predicted"/>
<name>A0ABV7UMM1_9HYPH</name>
<dbReference type="Gene3D" id="2.40.10.270">
    <property type="entry name" value="Bacteriophage SPP1 head-tail adaptor protein"/>
    <property type="match status" value="1"/>
</dbReference>
<evidence type="ECO:0000313" key="2">
    <source>
        <dbReference type="Proteomes" id="UP001595704"/>
    </source>
</evidence>
<organism evidence="1 2">
    <name type="scientific">Camelimonas fluminis</name>
    <dbReference type="NCBI Taxonomy" id="1576911"/>
    <lineage>
        <taxon>Bacteria</taxon>
        <taxon>Pseudomonadati</taxon>
        <taxon>Pseudomonadota</taxon>
        <taxon>Alphaproteobacteria</taxon>
        <taxon>Hyphomicrobiales</taxon>
        <taxon>Chelatococcaceae</taxon>
        <taxon>Camelimonas</taxon>
    </lineage>
</organism>
<gene>
    <name evidence="1" type="ORF">ACFONL_20640</name>
</gene>
<accession>A0ABV7UMM1</accession>
<reference evidence="2" key="1">
    <citation type="journal article" date="2019" name="Int. J. Syst. Evol. Microbiol.">
        <title>The Global Catalogue of Microorganisms (GCM) 10K type strain sequencing project: providing services to taxonomists for standard genome sequencing and annotation.</title>
        <authorList>
            <consortium name="The Broad Institute Genomics Platform"/>
            <consortium name="The Broad Institute Genome Sequencing Center for Infectious Disease"/>
            <person name="Wu L."/>
            <person name="Ma J."/>
        </authorList>
    </citation>
    <scope>NUCLEOTIDE SEQUENCE [LARGE SCALE GENOMIC DNA]</scope>
    <source>
        <strain evidence="2">KCTC 42282</strain>
    </source>
</reference>
<sequence>MNVVRMNRVSGPRRRRIVIEQAVDAPDGAGGFSRDWIPEANAWASFRLVRAAPGDMADRPALTTVWSVRMRWRDNLDGTRRLRDGARIFTILGGGDPDGWRAWAELRVTEETP</sequence>
<keyword evidence="2" id="KW-1185">Reference proteome</keyword>
<dbReference type="InterPro" id="IPR038666">
    <property type="entry name" value="SSP1_head-tail_sf"/>
</dbReference>
<dbReference type="RefSeq" id="WP_210319811.1">
    <property type="nucleotide sequence ID" value="NZ_BNCG01000004.1"/>
</dbReference>
<dbReference type="EMBL" id="JBHRYC010000098">
    <property type="protein sequence ID" value="MFC3639753.1"/>
    <property type="molecule type" value="Genomic_DNA"/>
</dbReference>
<dbReference type="InterPro" id="IPR008767">
    <property type="entry name" value="Phage_SPP1_head-tail_adaptor"/>
</dbReference>
<dbReference type="Pfam" id="PF05521">
    <property type="entry name" value="Phage_HCP"/>
    <property type="match status" value="1"/>
</dbReference>
<evidence type="ECO:0000313" key="1">
    <source>
        <dbReference type="EMBL" id="MFC3639753.1"/>
    </source>
</evidence>
<comment type="caution">
    <text evidence="1">The sequence shown here is derived from an EMBL/GenBank/DDBJ whole genome shotgun (WGS) entry which is preliminary data.</text>
</comment>